<feature type="compositionally biased region" description="Basic and acidic residues" evidence="1">
    <location>
        <begin position="184"/>
        <end position="201"/>
    </location>
</feature>
<keyword evidence="4" id="KW-1185">Reference proteome</keyword>
<feature type="compositionally biased region" description="Basic and acidic residues" evidence="1">
    <location>
        <begin position="596"/>
        <end position="605"/>
    </location>
</feature>
<feature type="compositionally biased region" description="Acidic residues" evidence="1">
    <location>
        <begin position="570"/>
        <end position="588"/>
    </location>
</feature>
<feature type="region of interest" description="Disordered" evidence="1">
    <location>
        <begin position="299"/>
        <end position="333"/>
    </location>
</feature>
<dbReference type="AlphaFoldDB" id="A0ABD3FB16"/>
<accession>A0ABD3FB16</accession>
<name>A0ABD3FB16_9STRA</name>
<evidence type="ECO:0000313" key="4">
    <source>
        <dbReference type="Proteomes" id="UP001632037"/>
    </source>
</evidence>
<reference evidence="3 4" key="1">
    <citation type="submission" date="2024-09" db="EMBL/GenBank/DDBJ databases">
        <title>Genome sequencing and assembly of Phytophthora oleae, isolate VK10A, causative agent of rot of olive drupes.</title>
        <authorList>
            <person name="Conti Taguali S."/>
            <person name="Riolo M."/>
            <person name="La Spada F."/>
            <person name="Cacciola S.O."/>
            <person name="Dionisio G."/>
        </authorList>
    </citation>
    <scope>NUCLEOTIDE SEQUENCE [LARGE SCALE GENOMIC DNA]</scope>
    <source>
        <strain evidence="3 4">VK10A</strain>
    </source>
</reference>
<evidence type="ECO:0000313" key="3">
    <source>
        <dbReference type="EMBL" id="KAL3663142.1"/>
    </source>
</evidence>
<feature type="compositionally biased region" description="Basic and acidic residues" evidence="1">
    <location>
        <begin position="91"/>
        <end position="105"/>
    </location>
</feature>
<evidence type="ECO:0000259" key="2">
    <source>
        <dbReference type="PROSITE" id="PS51335"/>
    </source>
</evidence>
<feature type="region of interest" description="Disordered" evidence="1">
    <location>
        <begin position="385"/>
        <end position="605"/>
    </location>
</feature>
<feature type="region of interest" description="Disordered" evidence="1">
    <location>
        <begin position="63"/>
        <end position="280"/>
    </location>
</feature>
<sequence length="899" mass="97856">MESGEPSDVDVLDDLLDDVDGEGDNFEDAEAFFDADPDQDGEDLEFMSAGNVLSQLDAVTTLNEDGEQGDNTDEFHDSSLDLASAQLSEPDQSRTTEKIPAEDSHSQASEQVSPLSGQALVQAVLDLATDADEATTDVEEQDRQTHENEAAAQEQKIALDGDSVPSDALERVEPQTESEAGDAAVDKTLDSVIPDVDRSEQGEEADDPVETREIPPPPSPPPQKTADQVSPDAAVVPPPAPVSIVVGSMNPVGDDNDDSDDSQGEEEVENTPLPPPLQLTLADDDEDVLEVNAAVVSSLQIEEKQRLAERTESSKQSENVEPENALLKALPSAKTDDTSAIDLSFGGEVRAAHVTTLEPSSPFSDMHKMAGSGDSAFGISYQSMRKKVDESHTDESGGDYSLPSGPAFPDEREFENEMELTSDVSFSVATTGLSPSKATDDDEFSFEPQDEADSSVVSEEVLKARRESLEAQKRKEEEELLKELKRATDEEKKNIESSAEPPTTATPEATDADALSLTELHSIYKRGLGDQEVLLDETDGKKQPETSDVTRSSSVMGRIFSQTQGATETIAEEPDGDDSEREEGEDIQGDVNNRSQDAETKSDEWREIKLVQHRQSQENSGSGITSNSPEATSMSYAQAAGYYAETADVMQHRDIIVAEDFPRSSCINCLSRPRLTFPGAVEERDRVFCIAATAFDAHNDVVVGILQTIYRKITKSSRDVLLIGRHWEDIGFQGSDPSTDLRGCGVLSLLQILYLVDTFPDLALRFHALSQHPTRHFPFACVLINVTLQCVVALRTGALYPECNKHTSVLTGMNRLYVALTSTLHDAIQSRSDEIPLVMKDILDRGRSSPIKAIDEAFDGHSLRPSRPIPASKSKVSERKEEDNNLDFTEIGLHAVEDE</sequence>
<feature type="compositionally biased region" description="Pro residues" evidence="1">
    <location>
        <begin position="214"/>
        <end position="223"/>
    </location>
</feature>
<feature type="region of interest" description="Disordered" evidence="1">
    <location>
        <begin position="859"/>
        <end position="891"/>
    </location>
</feature>
<dbReference type="PANTHER" id="PTHR12771">
    <property type="entry name" value="ENGULFMENT AND CELL MOTILITY"/>
    <property type="match status" value="1"/>
</dbReference>
<dbReference type="PANTHER" id="PTHR12771:SF2">
    <property type="entry name" value="ELMO DOMAIN-CONTAINING PROTEIN 3"/>
    <property type="match status" value="1"/>
</dbReference>
<feature type="compositionally biased region" description="Acidic residues" evidence="1">
    <location>
        <begin position="440"/>
        <end position="453"/>
    </location>
</feature>
<dbReference type="Pfam" id="PF04727">
    <property type="entry name" value="ELMO_CED12"/>
    <property type="match status" value="1"/>
</dbReference>
<feature type="compositionally biased region" description="Basic and acidic residues" evidence="1">
    <location>
        <begin position="386"/>
        <end position="395"/>
    </location>
</feature>
<dbReference type="EMBL" id="JBIMZQ010000028">
    <property type="protein sequence ID" value="KAL3663142.1"/>
    <property type="molecule type" value="Genomic_DNA"/>
</dbReference>
<protein>
    <recommendedName>
        <fullName evidence="2">ELMO domain-containing protein</fullName>
    </recommendedName>
</protein>
<dbReference type="PROSITE" id="PS51335">
    <property type="entry name" value="ELMO"/>
    <property type="match status" value="1"/>
</dbReference>
<comment type="caution">
    <text evidence="3">The sequence shown here is derived from an EMBL/GenBank/DDBJ whole genome shotgun (WGS) entry which is preliminary data.</text>
</comment>
<feature type="compositionally biased region" description="Basic and acidic residues" evidence="1">
    <location>
        <begin position="460"/>
        <end position="495"/>
    </location>
</feature>
<gene>
    <name evidence="3" type="ORF">V7S43_011553</name>
</gene>
<feature type="compositionally biased region" description="Low complexity" evidence="1">
    <location>
        <begin position="496"/>
        <end position="514"/>
    </location>
</feature>
<feature type="compositionally biased region" description="Acidic residues" evidence="1">
    <location>
        <begin position="129"/>
        <end position="140"/>
    </location>
</feature>
<feature type="compositionally biased region" description="Polar residues" evidence="1">
    <location>
        <begin position="422"/>
        <end position="437"/>
    </location>
</feature>
<dbReference type="InterPro" id="IPR050868">
    <property type="entry name" value="ELMO_domain-containing"/>
</dbReference>
<feature type="compositionally biased region" description="Polar residues" evidence="1">
    <location>
        <begin position="106"/>
        <end position="116"/>
    </location>
</feature>
<dbReference type="Proteomes" id="UP001632037">
    <property type="component" value="Unassembled WGS sequence"/>
</dbReference>
<feature type="compositionally biased region" description="Basic and acidic residues" evidence="1">
    <location>
        <begin position="301"/>
        <end position="315"/>
    </location>
</feature>
<feature type="domain" description="ELMO" evidence="2">
    <location>
        <begin position="697"/>
        <end position="854"/>
    </location>
</feature>
<proteinExistence type="predicted"/>
<feature type="compositionally biased region" description="Acidic residues" evidence="1">
    <location>
        <begin position="254"/>
        <end position="269"/>
    </location>
</feature>
<feature type="region of interest" description="Disordered" evidence="1">
    <location>
        <begin position="1"/>
        <end position="26"/>
    </location>
</feature>
<organism evidence="3 4">
    <name type="scientific">Phytophthora oleae</name>
    <dbReference type="NCBI Taxonomy" id="2107226"/>
    <lineage>
        <taxon>Eukaryota</taxon>
        <taxon>Sar</taxon>
        <taxon>Stramenopiles</taxon>
        <taxon>Oomycota</taxon>
        <taxon>Peronosporomycetes</taxon>
        <taxon>Peronosporales</taxon>
        <taxon>Peronosporaceae</taxon>
        <taxon>Phytophthora</taxon>
    </lineage>
</organism>
<feature type="compositionally biased region" description="Polar residues" evidence="1">
    <location>
        <begin position="546"/>
        <end position="567"/>
    </location>
</feature>
<dbReference type="InterPro" id="IPR006816">
    <property type="entry name" value="ELMO_dom"/>
</dbReference>
<evidence type="ECO:0000256" key="1">
    <source>
        <dbReference type="SAM" id="MobiDB-lite"/>
    </source>
</evidence>